<feature type="region of interest" description="Disordered" evidence="1">
    <location>
        <begin position="1"/>
        <end position="23"/>
    </location>
</feature>
<dbReference type="AlphaFoldDB" id="A0AA41RJT6"/>
<accession>A0AA41RJT6</accession>
<dbReference type="SUPFAM" id="SSF52540">
    <property type="entry name" value="P-loop containing nucleoside triphosphate hydrolases"/>
    <property type="match status" value="1"/>
</dbReference>
<dbReference type="InterPro" id="IPR012948">
    <property type="entry name" value="AARP2CN"/>
</dbReference>
<dbReference type="PANTHER" id="PTHR12858:SF2">
    <property type="entry name" value="RIBOSOME BIOGENESIS PROTEIN BMS1 HOMOLOG"/>
    <property type="match status" value="1"/>
</dbReference>
<feature type="domain" description="Ribosome biogenesis protein BMS1/TSR1 C-terminal" evidence="3">
    <location>
        <begin position="195"/>
        <end position="510"/>
    </location>
</feature>
<name>A0AA41RJT6_PAPNU</name>
<dbReference type="InterPro" id="IPR039761">
    <property type="entry name" value="Bms1/Tsr1"/>
</dbReference>
<sequence length="688" mass="76469">MDSRFSIYTGSRSRKYDDEKPLNKNTPADLNFHRPIDDPAPYVVVVQGPCNVGKSLLIESLRKYYLTKGLPFVQGTATTTFPVTTASGKDIRLQFVECPVDINGMVDAAKYADVAILMVDAGYGFEMETFEFRNLLQVHGFPKVIGVLTHLDRVGVDEISEVKRSLEDHFRTEICEGAGVFSFGCLYNGLYEMSDIDELGVMLSDSQFLPMSWRAERPYVLVDRFEDVTSESVHGDKQSSRNLSLYGYLRGCDHIKRGAKVHIAGAGDFALAGVTRSYDPCPSEAEQSHFKDCKTGDYVRLDVHDVPSEMVENFDPCYPILVGGILAEEGNSGYMQVKLRCHSWRFDLLMTGAPITVSAGWRRYQTTAVYTKESENGQHQILNYTPEAKGCLAVFWGPLAPPGTKIVVVQDELEDEHTFRIMAKGVVLDFNRDAQILLKVEKLAIVVQPGGKTAHVRFAPELKIDKLIGAPPIQTKRGVWVKIDEAAGEGIVKCTFGDNIHMSDAFLFPVLATLVLPSLFKQLNLHLKPLEIAVVDRSMKDTIAATITAIAAAVAATIAAVDAAISVEDELPAVSYQEVAPGRQMLDLRRGVVIHDGERGFFSMPNPIESFYSSAKDKAIDKRKCWEISGELEEVIDDDAVRDEFYRQKYGNIQCTWEPVVFQVDARLPGESAVQSFLRRYGPQVPMC</sequence>
<feature type="compositionally biased region" description="Polar residues" evidence="1">
    <location>
        <begin position="1"/>
        <end position="11"/>
    </location>
</feature>
<dbReference type="GO" id="GO:0034511">
    <property type="term" value="F:U3 snoRNA binding"/>
    <property type="evidence" value="ECO:0007669"/>
    <property type="project" value="TreeGrafter"/>
</dbReference>
<dbReference type="SMART" id="SM01362">
    <property type="entry name" value="DUF663"/>
    <property type="match status" value="1"/>
</dbReference>
<proteinExistence type="predicted"/>
<dbReference type="GO" id="GO:0000479">
    <property type="term" value="P:endonucleolytic cleavage of tricistronic rRNA transcript (SSU-rRNA, 5.8S rRNA, LSU-rRNA)"/>
    <property type="evidence" value="ECO:0007669"/>
    <property type="project" value="TreeGrafter"/>
</dbReference>
<feature type="domain" description="AARP2CN" evidence="2">
    <location>
        <begin position="195"/>
        <end position="281"/>
    </location>
</feature>
<dbReference type="Gene3D" id="3.40.50.300">
    <property type="entry name" value="P-loop containing nucleotide triphosphate hydrolases"/>
    <property type="match status" value="1"/>
</dbReference>
<dbReference type="SMART" id="SM00785">
    <property type="entry name" value="AARP2CN"/>
    <property type="match status" value="1"/>
</dbReference>
<organism evidence="4 5">
    <name type="scientific">Papaver nudicaule</name>
    <name type="common">Iceland poppy</name>
    <dbReference type="NCBI Taxonomy" id="74823"/>
    <lineage>
        <taxon>Eukaryota</taxon>
        <taxon>Viridiplantae</taxon>
        <taxon>Streptophyta</taxon>
        <taxon>Embryophyta</taxon>
        <taxon>Tracheophyta</taxon>
        <taxon>Spermatophyta</taxon>
        <taxon>Magnoliopsida</taxon>
        <taxon>Ranunculales</taxon>
        <taxon>Papaveraceae</taxon>
        <taxon>Papaveroideae</taxon>
        <taxon>Papaver</taxon>
    </lineage>
</organism>
<comment type="caution">
    <text evidence="4">The sequence shown here is derived from an EMBL/GenBank/DDBJ whole genome shotgun (WGS) entry which is preliminary data.</text>
</comment>
<evidence type="ECO:0000259" key="2">
    <source>
        <dbReference type="SMART" id="SM00785"/>
    </source>
</evidence>
<dbReference type="EMBL" id="JAJJMA010002668">
    <property type="protein sequence ID" value="MCL7021622.1"/>
    <property type="molecule type" value="Genomic_DNA"/>
</dbReference>
<dbReference type="Pfam" id="PF04950">
    <property type="entry name" value="RIBIOP_C"/>
    <property type="match status" value="1"/>
</dbReference>
<evidence type="ECO:0000259" key="3">
    <source>
        <dbReference type="SMART" id="SM01362"/>
    </source>
</evidence>
<dbReference type="InterPro" id="IPR027417">
    <property type="entry name" value="P-loop_NTPase"/>
</dbReference>
<gene>
    <name evidence="4" type="ORF">MKW94_009930</name>
</gene>
<dbReference type="Proteomes" id="UP001177140">
    <property type="component" value="Unassembled WGS sequence"/>
</dbReference>
<dbReference type="Pfam" id="PF08142">
    <property type="entry name" value="AARP2CN"/>
    <property type="match status" value="1"/>
</dbReference>
<protein>
    <submittedName>
        <fullName evidence="4">Uncharacterized protein</fullName>
    </submittedName>
</protein>
<dbReference type="GO" id="GO:0000462">
    <property type="term" value="P:maturation of SSU-rRNA from tricistronic rRNA transcript (SSU-rRNA, 5.8S rRNA, LSU-rRNA)"/>
    <property type="evidence" value="ECO:0007669"/>
    <property type="project" value="TreeGrafter"/>
</dbReference>
<evidence type="ECO:0000256" key="1">
    <source>
        <dbReference type="SAM" id="MobiDB-lite"/>
    </source>
</evidence>
<dbReference type="InterPro" id="IPR007034">
    <property type="entry name" value="BMS1_TSR1_C"/>
</dbReference>
<dbReference type="GO" id="GO:0005634">
    <property type="term" value="C:nucleus"/>
    <property type="evidence" value="ECO:0007669"/>
    <property type="project" value="InterPro"/>
</dbReference>
<reference evidence="4" key="1">
    <citation type="submission" date="2022-03" db="EMBL/GenBank/DDBJ databases">
        <title>A functionally conserved STORR gene fusion in Papaver species that diverged 16.8 million years ago.</title>
        <authorList>
            <person name="Catania T."/>
        </authorList>
    </citation>
    <scope>NUCLEOTIDE SEQUENCE</scope>
    <source>
        <strain evidence="4">S-191538</strain>
    </source>
</reference>
<evidence type="ECO:0000313" key="5">
    <source>
        <dbReference type="Proteomes" id="UP001177140"/>
    </source>
</evidence>
<dbReference type="GO" id="GO:0005525">
    <property type="term" value="F:GTP binding"/>
    <property type="evidence" value="ECO:0007669"/>
    <property type="project" value="TreeGrafter"/>
</dbReference>
<dbReference type="PANTHER" id="PTHR12858">
    <property type="entry name" value="RIBOSOME BIOGENESIS PROTEIN"/>
    <property type="match status" value="1"/>
</dbReference>
<evidence type="ECO:0000313" key="4">
    <source>
        <dbReference type="EMBL" id="MCL7021622.1"/>
    </source>
</evidence>
<keyword evidence="5" id="KW-1185">Reference proteome</keyword>
<dbReference type="GO" id="GO:0003924">
    <property type="term" value="F:GTPase activity"/>
    <property type="evidence" value="ECO:0007669"/>
    <property type="project" value="TreeGrafter"/>
</dbReference>
<dbReference type="GO" id="GO:0030686">
    <property type="term" value="C:90S preribosome"/>
    <property type="evidence" value="ECO:0007669"/>
    <property type="project" value="TreeGrafter"/>
</dbReference>